<dbReference type="CTD" id="9940461"/>
<organism evidence="1">
    <name type="scientific">Loa loa</name>
    <name type="common">Eye worm</name>
    <name type="synonym">Filaria loa</name>
    <dbReference type="NCBI Taxonomy" id="7209"/>
    <lineage>
        <taxon>Eukaryota</taxon>
        <taxon>Metazoa</taxon>
        <taxon>Ecdysozoa</taxon>
        <taxon>Nematoda</taxon>
        <taxon>Chromadorea</taxon>
        <taxon>Rhabditida</taxon>
        <taxon>Spirurina</taxon>
        <taxon>Spiruromorpha</taxon>
        <taxon>Filarioidea</taxon>
        <taxon>Onchocercidae</taxon>
        <taxon>Loa</taxon>
    </lineage>
</organism>
<protein>
    <submittedName>
        <fullName evidence="1">Uncharacterized protein</fullName>
    </submittedName>
</protein>
<dbReference type="InParanoid" id="A0A1S0U581"/>
<gene>
    <name evidence="1" type="ORF">LOAG_03071</name>
</gene>
<dbReference type="RefSeq" id="XP_003138656.1">
    <property type="nucleotide sequence ID" value="XM_003138608.1"/>
</dbReference>
<proteinExistence type="predicted"/>
<dbReference type="EMBL" id="JH712066">
    <property type="protein sequence ID" value="EFO25414.1"/>
    <property type="molecule type" value="Genomic_DNA"/>
</dbReference>
<dbReference type="AlphaFoldDB" id="A0A1S0U581"/>
<reference evidence="1" key="1">
    <citation type="submission" date="2012-04" db="EMBL/GenBank/DDBJ databases">
        <title>The Genome Sequence of Loa loa.</title>
        <authorList>
            <consortium name="The Broad Institute Genome Sequencing Platform"/>
            <consortium name="Broad Institute Genome Sequencing Center for Infectious Disease"/>
            <person name="Nutman T.B."/>
            <person name="Fink D.L."/>
            <person name="Russ C."/>
            <person name="Young S."/>
            <person name="Zeng Q."/>
            <person name="Gargeya S."/>
            <person name="Alvarado L."/>
            <person name="Berlin A."/>
            <person name="Chapman S.B."/>
            <person name="Chen Z."/>
            <person name="Freedman E."/>
            <person name="Gellesch M."/>
            <person name="Goldberg J."/>
            <person name="Griggs A."/>
            <person name="Gujja S."/>
            <person name="Heilman E.R."/>
            <person name="Heiman D."/>
            <person name="Howarth C."/>
            <person name="Mehta T."/>
            <person name="Neiman D."/>
            <person name="Pearson M."/>
            <person name="Roberts A."/>
            <person name="Saif S."/>
            <person name="Shea T."/>
            <person name="Shenoy N."/>
            <person name="Sisk P."/>
            <person name="Stolte C."/>
            <person name="Sykes S."/>
            <person name="White J."/>
            <person name="Yandava C."/>
            <person name="Haas B."/>
            <person name="Henn M.R."/>
            <person name="Nusbaum C."/>
            <person name="Birren B."/>
        </authorList>
    </citation>
    <scope>NUCLEOTIDE SEQUENCE [LARGE SCALE GENOMIC DNA]</scope>
</reference>
<name>A0A1S0U581_LOALO</name>
<dbReference type="GeneID" id="9940461"/>
<evidence type="ECO:0000313" key="1">
    <source>
        <dbReference type="EMBL" id="EFO25414.1"/>
    </source>
</evidence>
<accession>A0A1S0U581</accession>
<dbReference type="KEGG" id="loa:LOAG_03071"/>
<sequence>MYNNIFDDMNENCVLFIRQNDQFYKTHNENGQKQVEQLLILFEQVLVLQNIVKFNQWLYNKNYPQEPANENKGIRFEAQSVEILFRNICFACTNIFIVYKYLG</sequence>